<name>A0A067BW95_SAPPC</name>
<dbReference type="AlphaFoldDB" id="A0A067BW95"/>
<organism evidence="2 3">
    <name type="scientific">Saprolegnia parasitica (strain CBS 223.65)</name>
    <dbReference type="NCBI Taxonomy" id="695850"/>
    <lineage>
        <taxon>Eukaryota</taxon>
        <taxon>Sar</taxon>
        <taxon>Stramenopiles</taxon>
        <taxon>Oomycota</taxon>
        <taxon>Saprolegniomycetes</taxon>
        <taxon>Saprolegniales</taxon>
        <taxon>Saprolegniaceae</taxon>
        <taxon>Saprolegnia</taxon>
    </lineage>
</organism>
<keyword evidence="3" id="KW-1185">Reference proteome</keyword>
<protein>
    <submittedName>
        <fullName evidence="2">Uncharacterized protein</fullName>
    </submittedName>
</protein>
<proteinExistence type="predicted"/>
<evidence type="ECO:0000313" key="3">
    <source>
        <dbReference type="Proteomes" id="UP000030745"/>
    </source>
</evidence>
<feature type="transmembrane region" description="Helical" evidence="1">
    <location>
        <begin position="277"/>
        <end position="296"/>
    </location>
</feature>
<evidence type="ECO:0000256" key="1">
    <source>
        <dbReference type="SAM" id="Phobius"/>
    </source>
</evidence>
<dbReference type="Proteomes" id="UP000030745">
    <property type="component" value="Unassembled WGS sequence"/>
</dbReference>
<feature type="transmembrane region" description="Helical" evidence="1">
    <location>
        <begin position="12"/>
        <end position="37"/>
    </location>
</feature>
<dbReference type="GeneID" id="24137767"/>
<dbReference type="VEuPathDB" id="FungiDB:SPRG_16113"/>
<reference evidence="2 3" key="1">
    <citation type="journal article" date="2013" name="PLoS Genet.">
        <title>Distinctive expansion of potential virulence genes in the genome of the oomycete fish pathogen Saprolegnia parasitica.</title>
        <authorList>
            <person name="Jiang R.H."/>
            <person name="de Bruijn I."/>
            <person name="Haas B.J."/>
            <person name="Belmonte R."/>
            <person name="Lobach L."/>
            <person name="Christie J."/>
            <person name="van den Ackerveken G."/>
            <person name="Bottin A."/>
            <person name="Bulone V."/>
            <person name="Diaz-Moreno S.M."/>
            <person name="Dumas B."/>
            <person name="Fan L."/>
            <person name="Gaulin E."/>
            <person name="Govers F."/>
            <person name="Grenville-Briggs L.J."/>
            <person name="Horner N.R."/>
            <person name="Levin J.Z."/>
            <person name="Mammella M."/>
            <person name="Meijer H.J."/>
            <person name="Morris P."/>
            <person name="Nusbaum C."/>
            <person name="Oome S."/>
            <person name="Phillips A.J."/>
            <person name="van Rooyen D."/>
            <person name="Rzeszutek E."/>
            <person name="Saraiva M."/>
            <person name="Secombes C.J."/>
            <person name="Seidl M.F."/>
            <person name="Snel B."/>
            <person name="Stassen J.H."/>
            <person name="Sykes S."/>
            <person name="Tripathy S."/>
            <person name="van den Berg H."/>
            <person name="Vega-Arreguin J.C."/>
            <person name="Wawra S."/>
            <person name="Young S.K."/>
            <person name="Zeng Q."/>
            <person name="Dieguez-Uribeondo J."/>
            <person name="Russ C."/>
            <person name="Tyler B.M."/>
            <person name="van West P."/>
        </authorList>
    </citation>
    <scope>NUCLEOTIDE SEQUENCE [LARGE SCALE GENOMIC DNA]</scope>
    <source>
        <strain evidence="2 3">CBS 223.65</strain>
    </source>
</reference>
<evidence type="ECO:0000313" key="2">
    <source>
        <dbReference type="EMBL" id="KDO18561.1"/>
    </source>
</evidence>
<dbReference type="KEGG" id="spar:SPRG_16113"/>
<keyword evidence="1" id="KW-0472">Membrane</keyword>
<gene>
    <name evidence="2" type="ORF">SPRG_16113</name>
</gene>
<sequence>MRLLSWQLRVFLGATSLVLLYDFIVLIALGSSSFMLLYLQGAVALSASKLATLTPPVWLSLLHVALLTTIAVTSFESAQDVEPLLQRANLDRAFLQNTTYDGAYPSYDYSWHDPRDTKCLSMNNKDMTLRQRFDEAYCAKRGRVYCDSFPMRAVLRTSLNVTLYGVPMTNSTTLTDFCGCVTRNVLTVEPTLSALCDGCQQMREASASSDWIDDTCEAISWVDGISTFCIFYRSQMVYPELSPACRHAMMKPKYSSTSADVCYNGSFSAKVQRDANALAATAVALGVMSLVVAIVLGRLQGSRDTVDEDDALMFEAMTQPSPAPTIE</sequence>
<dbReference type="EMBL" id="KK583419">
    <property type="protein sequence ID" value="KDO18561.1"/>
    <property type="molecule type" value="Genomic_DNA"/>
</dbReference>
<keyword evidence="1" id="KW-0812">Transmembrane</keyword>
<keyword evidence="1" id="KW-1133">Transmembrane helix</keyword>
<accession>A0A067BW95</accession>
<dbReference type="RefSeq" id="XP_012210731.1">
    <property type="nucleotide sequence ID" value="XM_012355341.1"/>
</dbReference>